<sequence>MEKDVLGQLMIYSILSNAAQNKKINQLLSDALNIKLRKELENKISDLEDQSKELQSKVDSMIKIKASQDEELQTLKDRRKFLEKENKRLTQDNEELRTANNLLQAKIVE</sequence>
<organism evidence="2">
    <name type="scientific">Cedratvirus lausannensis</name>
    <dbReference type="NCBI Taxonomy" id="2023205"/>
    <lineage>
        <taxon>Viruses</taxon>
        <taxon>Pithoviruses</taxon>
        <taxon>Orthocedratvirinae</taxon>
        <taxon>Alphacedratvirus</taxon>
        <taxon>Alphacedratvirus francolausannense</taxon>
    </lineage>
</organism>
<reference evidence="2" key="1">
    <citation type="submission" date="2017-08" db="EMBL/GenBank/DDBJ databases">
        <authorList>
            <person name="de Groot N.N."/>
        </authorList>
    </citation>
    <scope>NUCLEOTIDE SEQUENCE</scope>
</reference>
<accession>A0A285Q1N2</accession>
<evidence type="ECO:0000256" key="1">
    <source>
        <dbReference type="SAM" id="Coils"/>
    </source>
</evidence>
<feature type="coiled-coil region" evidence="1">
    <location>
        <begin position="33"/>
        <end position="106"/>
    </location>
</feature>
<dbReference type="EMBL" id="LT907979">
    <property type="protein sequence ID" value="SOB73910.1"/>
    <property type="molecule type" value="Genomic_DNA"/>
</dbReference>
<proteinExistence type="predicted"/>
<dbReference type="Proteomes" id="UP000274850">
    <property type="component" value="Segment"/>
</dbReference>
<keyword evidence="3" id="KW-1185">Reference proteome</keyword>
<name>A0A285Q1N2_9VIRU</name>
<evidence type="ECO:0000313" key="2">
    <source>
        <dbReference type="EMBL" id="SOB73910.1"/>
    </source>
</evidence>
<keyword evidence="1" id="KW-0175">Coiled coil</keyword>
<gene>
    <name evidence="2" type="ORF">BQ9231_00027</name>
</gene>
<evidence type="ECO:0000313" key="3">
    <source>
        <dbReference type="Proteomes" id="UP000274850"/>
    </source>
</evidence>
<protein>
    <submittedName>
        <fullName evidence="2">Uncharacterized protein</fullName>
    </submittedName>
</protein>